<dbReference type="GO" id="GO:0000976">
    <property type="term" value="F:transcription cis-regulatory region binding"/>
    <property type="evidence" value="ECO:0007669"/>
    <property type="project" value="TreeGrafter"/>
</dbReference>
<keyword evidence="3" id="KW-0902">Two-component regulatory system</keyword>
<dbReference type="EMBL" id="JAGSOJ010000007">
    <property type="protein sequence ID" value="MCM1992835.1"/>
    <property type="molecule type" value="Genomic_DNA"/>
</dbReference>
<organism evidence="12 13">
    <name type="scientific">Oceanirhabdus seepicola</name>
    <dbReference type="NCBI Taxonomy" id="2828781"/>
    <lineage>
        <taxon>Bacteria</taxon>
        <taxon>Bacillati</taxon>
        <taxon>Bacillota</taxon>
        <taxon>Clostridia</taxon>
        <taxon>Eubacteriales</taxon>
        <taxon>Clostridiaceae</taxon>
        <taxon>Oceanirhabdus</taxon>
    </lineage>
</organism>
<dbReference type="Gene3D" id="6.10.250.690">
    <property type="match status" value="1"/>
</dbReference>
<evidence type="ECO:0000256" key="2">
    <source>
        <dbReference type="ARBA" id="ARBA00022553"/>
    </source>
</evidence>
<evidence type="ECO:0000256" key="7">
    <source>
        <dbReference type="ARBA" id="ARBA00024867"/>
    </source>
</evidence>
<dbReference type="GO" id="GO:0032993">
    <property type="term" value="C:protein-DNA complex"/>
    <property type="evidence" value="ECO:0007669"/>
    <property type="project" value="TreeGrafter"/>
</dbReference>
<reference evidence="12" key="1">
    <citation type="journal article" date="2021" name="mSystems">
        <title>Bacteria and Archaea Synergistically Convert Glycine Betaine to Biogenic Methane in the Formosa Cold Seep of the South China Sea.</title>
        <authorList>
            <person name="Li L."/>
            <person name="Zhang W."/>
            <person name="Zhang S."/>
            <person name="Song L."/>
            <person name="Sun Q."/>
            <person name="Zhang H."/>
            <person name="Xiang H."/>
            <person name="Dong X."/>
        </authorList>
    </citation>
    <scope>NUCLEOTIDE SEQUENCE</scope>
    <source>
        <strain evidence="12">ZWT</strain>
    </source>
</reference>
<sequence>MKEKKRILVVDDEDKILEVVEAYLKKKGFMVTTAKDGETAFNLFKNKKFHLIILDLMMPILSGEEVCSKIRAISDIPIIMLTAKIEEDDKIEGLALGADDYVTKPFSVRELVGRVNALLRRTYRDDSPMAEYLTFNGGDLEVDIKRMIVMKKGENVSLTSKEFKVLVALLTSPGQVFTREQLVMKAFGMQYEGFDRNIDTYIKNIRRKIEDNPKVNKYISTVYGVGYKFGGE</sequence>
<dbReference type="GO" id="GO:0006355">
    <property type="term" value="P:regulation of DNA-templated transcription"/>
    <property type="evidence" value="ECO:0007669"/>
    <property type="project" value="InterPro"/>
</dbReference>
<dbReference type="InterPro" id="IPR011006">
    <property type="entry name" value="CheY-like_superfamily"/>
</dbReference>
<feature type="domain" description="OmpR/PhoB-type" evidence="11">
    <location>
        <begin position="130"/>
        <end position="231"/>
    </location>
</feature>
<dbReference type="PANTHER" id="PTHR48111">
    <property type="entry name" value="REGULATOR OF RPOS"/>
    <property type="match status" value="1"/>
</dbReference>
<evidence type="ECO:0000313" key="12">
    <source>
        <dbReference type="EMBL" id="MCM1992835.1"/>
    </source>
</evidence>
<keyword evidence="5 9" id="KW-0238">DNA-binding</keyword>
<accession>A0A9J6P8C3</accession>
<comment type="caution">
    <text evidence="12">The sequence shown here is derived from an EMBL/GenBank/DDBJ whole genome shotgun (WGS) entry which is preliminary data.</text>
</comment>
<proteinExistence type="predicted"/>
<dbReference type="Proteomes" id="UP001056429">
    <property type="component" value="Unassembled WGS sequence"/>
</dbReference>
<evidence type="ECO:0000256" key="4">
    <source>
        <dbReference type="ARBA" id="ARBA00023015"/>
    </source>
</evidence>
<dbReference type="GO" id="GO:0000156">
    <property type="term" value="F:phosphorelay response regulator activity"/>
    <property type="evidence" value="ECO:0007669"/>
    <property type="project" value="TreeGrafter"/>
</dbReference>
<dbReference type="PROSITE" id="PS51755">
    <property type="entry name" value="OMPR_PHOB"/>
    <property type="match status" value="1"/>
</dbReference>
<feature type="modified residue" description="4-aspartylphosphate" evidence="8">
    <location>
        <position position="55"/>
    </location>
</feature>
<dbReference type="PANTHER" id="PTHR48111:SF73">
    <property type="entry name" value="ALKALINE PHOSPHATASE SYNTHESIS TRANSCRIPTIONAL REGULATORY PROTEIN PHOP"/>
    <property type="match status" value="1"/>
</dbReference>
<comment type="function">
    <text evidence="7">May play the central regulatory role in sporulation. It may be an element of the effector pathway responsible for the activation of sporulation genes in response to nutritional stress. Spo0A may act in concert with spo0H (a sigma factor) to control the expression of some genes that are critical to the sporulation process.</text>
</comment>
<evidence type="ECO:0000313" key="13">
    <source>
        <dbReference type="Proteomes" id="UP001056429"/>
    </source>
</evidence>
<dbReference type="Pfam" id="PF00486">
    <property type="entry name" value="Trans_reg_C"/>
    <property type="match status" value="1"/>
</dbReference>
<dbReference type="InterPro" id="IPR016032">
    <property type="entry name" value="Sig_transdc_resp-reg_C-effctor"/>
</dbReference>
<evidence type="ECO:0000256" key="8">
    <source>
        <dbReference type="PROSITE-ProRule" id="PRU00169"/>
    </source>
</evidence>
<dbReference type="SUPFAM" id="SSF52172">
    <property type="entry name" value="CheY-like"/>
    <property type="match status" value="1"/>
</dbReference>
<dbReference type="Gene3D" id="1.10.10.10">
    <property type="entry name" value="Winged helix-like DNA-binding domain superfamily/Winged helix DNA-binding domain"/>
    <property type="match status" value="1"/>
</dbReference>
<keyword evidence="13" id="KW-1185">Reference proteome</keyword>
<dbReference type="SMART" id="SM00448">
    <property type="entry name" value="REC"/>
    <property type="match status" value="1"/>
</dbReference>
<dbReference type="PROSITE" id="PS50110">
    <property type="entry name" value="RESPONSE_REGULATORY"/>
    <property type="match status" value="1"/>
</dbReference>
<dbReference type="InterPro" id="IPR001867">
    <property type="entry name" value="OmpR/PhoB-type_DNA-bd"/>
</dbReference>
<evidence type="ECO:0000256" key="3">
    <source>
        <dbReference type="ARBA" id="ARBA00023012"/>
    </source>
</evidence>
<keyword evidence="2 8" id="KW-0597">Phosphoprotein</keyword>
<dbReference type="InterPro" id="IPR039420">
    <property type="entry name" value="WalR-like"/>
</dbReference>
<evidence type="ECO:0000256" key="1">
    <source>
        <dbReference type="ARBA" id="ARBA00018672"/>
    </source>
</evidence>
<dbReference type="FunFam" id="3.40.50.2300:FF:000001">
    <property type="entry name" value="DNA-binding response regulator PhoB"/>
    <property type="match status" value="1"/>
</dbReference>
<evidence type="ECO:0000256" key="6">
    <source>
        <dbReference type="ARBA" id="ARBA00023163"/>
    </source>
</evidence>
<evidence type="ECO:0000259" key="10">
    <source>
        <dbReference type="PROSITE" id="PS50110"/>
    </source>
</evidence>
<evidence type="ECO:0000256" key="5">
    <source>
        <dbReference type="ARBA" id="ARBA00023125"/>
    </source>
</evidence>
<dbReference type="SUPFAM" id="SSF46894">
    <property type="entry name" value="C-terminal effector domain of the bipartite response regulators"/>
    <property type="match status" value="1"/>
</dbReference>
<dbReference type="Pfam" id="PF00072">
    <property type="entry name" value="Response_reg"/>
    <property type="match status" value="1"/>
</dbReference>
<dbReference type="FunFam" id="1.10.10.10:FF:000018">
    <property type="entry name" value="DNA-binding response regulator ResD"/>
    <property type="match status" value="1"/>
</dbReference>
<reference evidence="12" key="2">
    <citation type="submission" date="2021-04" db="EMBL/GenBank/DDBJ databases">
        <authorList>
            <person name="Dong X."/>
        </authorList>
    </citation>
    <scope>NUCLEOTIDE SEQUENCE</scope>
    <source>
        <strain evidence="12">ZWT</strain>
    </source>
</reference>
<dbReference type="CDD" id="cd00383">
    <property type="entry name" value="trans_reg_C"/>
    <property type="match status" value="1"/>
</dbReference>
<name>A0A9J6P8C3_9CLOT</name>
<gene>
    <name evidence="12" type="ORF">KDK92_24210</name>
</gene>
<dbReference type="Gene3D" id="3.40.50.2300">
    <property type="match status" value="1"/>
</dbReference>
<feature type="domain" description="Response regulatory" evidence="10">
    <location>
        <begin position="6"/>
        <end position="119"/>
    </location>
</feature>
<dbReference type="InterPro" id="IPR036388">
    <property type="entry name" value="WH-like_DNA-bd_sf"/>
</dbReference>
<evidence type="ECO:0000259" key="11">
    <source>
        <dbReference type="PROSITE" id="PS51755"/>
    </source>
</evidence>
<dbReference type="GO" id="GO:0005829">
    <property type="term" value="C:cytosol"/>
    <property type="evidence" value="ECO:0007669"/>
    <property type="project" value="TreeGrafter"/>
</dbReference>
<dbReference type="RefSeq" id="WP_250862001.1">
    <property type="nucleotide sequence ID" value="NZ_JAGSOJ010000007.1"/>
</dbReference>
<dbReference type="AlphaFoldDB" id="A0A9J6P8C3"/>
<protein>
    <recommendedName>
        <fullName evidence="1">Stage 0 sporulation protein A homolog</fullName>
    </recommendedName>
</protein>
<feature type="DNA-binding region" description="OmpR/PhoB-type" evidence="9">
    <location>
        <begin position="130"/>
        <end position="231"/>
    </location>
</feature>
<dbReference type="InterPro" id="IPR001789">
    <property type="entry name" value="Sig_transdc_resp-reg_receiver"/>
</dbReference>
<evidence type="ECO:0000256" key="9">
    <source>
        <dbReference type="PROSITE-ProRule" id="PRU01091"/>
    </source>
</evidence>
<keyword evidence="6" id="KW-0804">Transcription</keyword>
<keyword evidence="4" id="KW-0805">Transcription regulation</keyword>
<dbReference type="SMART" id="SM00862">
    <property type="entry name" value="Trans_reg_C"/>
    <property type="match status" value="1"/>
</dbReference>